<dbReference type="EMBL" id="BJFL01000012">
    <property type="protein sequence ID" value="GDY31120.1"/>
    <property type="molecule type" value="Genomic_DNA"/>
</dbReference>
<keyword evidence="2" id="KW-1185">Reference proteome</keyword>
<evidence type="ECO:0000313" key="1">
    <source>
        <dbReference type="EMBL" id="GDY31120.1"/>
    </source>
</evidence>
<evidence type="ECO:0000313" key="2">
    <source>
        <dbReference type="Proteomes" id="UP000298860"/>
    </source>
</evidence>
<accession>A0A4D4J7W9</accession>
<sequence>MTLLGRKIVVCAELVPEAHAERLCLGCGPVPDRVAVSTWFWPEMAGRVPPQAVRIVGAFAVARHWRTALASAVPFARYGNVAMVLPSSAALTRDYLANCLPRVRRHGVAVLLADPEGEVTLDVAGQRGGAPEQTSLSRWVHEVVYEKLLATC</sequence>
<dbReference type="RefSeq" id="WP_307722931.1">
    <property type="nucleotide sequence ID" value="NZ_BJFL01000012.1"/>
</dbReference>
<dbReference type="Proteomes" id="UP000298860">
    <property type="component" value="Unassembled WGS sequence"/>
</dbReference>
<proteinExistence type="predicted"/>
<gene>
    <name evidence="1" type="ORF">GTS_27530</name>
</gene>
<comment type="caution">
    <text evidence="1">The sequence shown here is derived from an EMBL/GenBank/DDBJ whole genome shotgun (WGS) entry which is preliminary data.</text>
</comment>
<dbReference type="AlphaFoldDB" id="A0A4D4J7W9"/>
<reference evidence="2" key="1">
    <citation type="submission" date="2019-04" db="EMBL/GenBank/DDBJ databases">
        <title>Draft genome sequence of Pseudonocardiaceae bacterium SL3-2-4.</title>
        <authorList>
            <person name="Ningsih F."/>
            <person name="Yokota A."/>
            <person name="Sakai Y."/>
            <person name="Nanatani K."/>
            <person name="Yabe S."/>
            <person name="Oetari A."/>
            <person name="Sjamsuridzal W."/>
        </authorList>
    </citation>
    <scope>NUCLEOTIDE SEQUENCE [LARGE SCALE GENOMIC DNA]</scope>
    <source>
        <strain evidence="2">SL3-2-4</strain>
    </source>
</reference>
<protein>
    <submittedName>
        <fullName evidence="1">Uncharacterized protein</fullName>
    </submittedName>
</protein>
<organism evidence="1 2">
    <name type="scientific">Gandjariella thermophila</name>
    <dbReference type="NCBI Taxonomy" id="1931992"/>
    <lineage>
        <taxon>Bacteria</taxon>
        <taxon>Bacillati</taxon>
        <taxon>Actinomycetota</taxon>
        <taxon>Actinomycetes</taxon>
        <taxon>Pseudonocardiales</taxon>
        <taxon>Pseudonocardiaceae</taxon>
        <taxon>Gandjariella</taxon>
    </lineage>
</organism>
<name>A0A4D4J7W9_9PSEU</name>